<dbReference type="STRING" id="1236989.JCM15548_11043"/>
<proteinExistence type="predicted"/>
<dbReference type="AlphaFoldDB" id="A0A0E9LUJ0"/>
<organism evidence="1 2">
    <name type="scientific">Geofilum rubicundum JCM 15548</name>
    <dbReference type="NCBI Taxonomy" id="1236989"/>
    <lineage>
        <taxon>Bacteria</taxon>
        <taxon>Pseudomonadati</taxon>
        <taxon>Bacteroidota</taxon>
        <taxon>Bacteroidia</taxon>
        <taxon>Marinilabiliales</taxon>
        <taxon>Marinilabiliaceae</taxon>
        <taxon>Geofilum</taxon>
    </lineage>
</organism>
<protein>
    <recommendedName>
        <fullName evidence="3">Type IX secretion system membrane protein PorP/SprF</fullName>
    </recommendedName>
</protein>
<evidence type="ECO:0000313" key="2">
    <source>
        <dbReference type="Proteomes" id="UP000032900"/>
    </source>
</evidence>
<keyword evidence="2" id="KW-1185">Reference proteome</keyword>
<gene>
    <name evidence="1" type="ORF">JCM15548_11043</name>
</gene>
<dbReference type="Proteomes" id="UP000032900">
    <property type="component" value="Unassembled WGS sequence"/>
</dbReference>
<comment type="caution">
    <text evidence="1">The sequence shown here is derived from an EMBL/GenBank/DDBJ whole genome shotgun (WGS) entry which is preliminary data.</text>
</comment>
<dbReference type="Pfam" id="PF11751">
    <property type="entry name" value="PorP_SprF"/>
    <property type="match status" value="1"/>
</dbReference>
<name>A0A0E9LUJ0_9BACT</name>
<dbReference type="EMBL" id="BAZW01000005">
    <property type="protein sequence ID" value="GAO28904.1"/>
    <property type="molecule type" value="Genomic_DNA"/>
</dbReference>
<sequence length="206" mass="23249">MEHLVRVLFIILISVGTGYHSQAQGIHFSQAYSAHLTLNPANTGRHNGDWRAVGIFRQQGHHMGNDYQTAYFSFENPYYVKEEKLDVGLYYSRDNSAGHTFPVDRINLSAGHGIRLNHMSYLHAGVQLAWVHKQINMNGLSFPDQYNRETGGFDPTQLRPNNWKTIALPSPMPASVWYMPAAFRQAFSALAIRCSKSIVPKSPFLA</sequence>
<evidence type="ECO:0008006" key="3">
    <source>
        <dbReference type="Google" id="ProtNLM"/>
    </source>
</evidence>
<dbReference type="RefSeq" id="WP_062122609.1">
    <property type="nucleotide sequence ID" value="NZ_BAZW01000005.1"/>
</dbReference>
<reference evidence="1 2" key="1">
    <citation type="journal article" date="2015" name="Microbes Environ.">
        <title>Distribution and evolution of nitrogen fixation genes in the phylum bacteroidetes.</title>
        <authorList>
            <person name="Inoue J."/>
            <person name="Oshima K."/>
            <person name="Suda W."/>
            <person name="Sakamoto M."/>
            <person name="Iino T."/>
            <person name="Noda S."/>
            <person name="Hongoh Y."/>
            <person name="Hattori M."/>
            <person name="Ohkuma M."/>
        </authorList>
    </citation>
    <scope>NUCLEOTIDE SEQUENCE [LARGE SCALE GENOMIC DNA]</scope>
    <source>
        <strain evidence="1">JCM 15548</strain>
    </source>
</reference>
<dbReference type="OrthoDB" id="1186563at2"/>
<dbReference type="InterPro" id="IPR019861">
    <property type="entry name" value="PorP/SprF_Bacteroidetes"/>
</dbReference>
<evidence type="ECO:0000313" key="1">
    <source>
        <dbReference type="EMBL" id="GAO28904.1"/>
    </source>
</evidence>
<accession>A0A0E9LUJ0</accession>